<protein>
    <recommendedName>
        <fullName evidence="1">2EXR domain-containing protein</fullName>
    </recommendedName>
</protein>
<dbReference type="AlphaFoldDB" id="A0A1E1K4E4"/>
<dbReference type="Proteomes" id="UP000178129">
    <property type="component" value="Unassembled WGS sequence"/>
</dbReference>
<dbReference type="InParanoid" id="A0A1E1K4E4"/>
<keyword evidence="3" id="KW-1185">Reference proteome</keyword>
<dbReference type="InterPro" id="IPR045518">
    <property type="entry name" value="2EXR"/>
</dbReference>
<sequence>MSAAYPHTLKEPNMDVDSNLFPSSMSALDISKKDQAAKMAIPIWEEKKMTSRIKALLSAPPLLVVEKMPVPTCARLEVFELFDKLPPEIRSMIYKLMSSESRCVKLFEGSRRRRARMHAWNSNVQGQSRHPAIVHVSPEARWQALRSYTICHDRPRIYIDKALITESGLVLSTQSMKLDNAGVKNTYFIDFAKDYFSHGQTKFRVSKLRLAGPGDFNFEAGILARIQNVHQQQCFGRAMRGFDDIWTSTTETTAMFRHRIWENLRHVTIVIEEYSAFDRQETFCWTMKRRRIEQAFTYLVKANQIALWRQLSNADTRELDDMGPVQSQLHFKWRMEQVVDETPCAPKLARSTTIDPGYYRQLLDEDQKTLIRCAELYRARGD</sequence>
<reference evidence="3" key="1">
    <citation type="submission" date="2016-03" db="EMBL/GenBank/DDBJ databases">
        <authorList>
            <person name="Ploux O."/>
        </authorList>
    </citation>
    <scope>NUCLEOTIDE SEQUENCE [LARGE SCALE GENOMIC DNA]</scope>
    <source>
        <strain evidence="3">UK7</strain>
    </source>
</reference>
<evidence type="ECO:0000313" key="3">
    <source>
        <dbReference type="Proteomes" id="UP000178129"/>
    </source>
</evidence>
<organism evidence="2 3">
    <name type="scientific">Rhynchosporium graminicola</name>
    <dbReference type="NCBI Taxonomy" id="2792576"/>
    <lineage>
        <taxon>Eukaryota</taxon>
        <taxon>Fungi</taxon>
        <taxon>Dikarya</taxon>
        <taxon>Ascomycota</taxon>
        <taxon>Pezizomycotina</taxon>
        <taxon>Leotiomycetes</taxon>
        <taxon>Helotiales</taxon>
        <taxon>Ploettnerulaceae</taxon>
        <taxon>Rhynchosporium</taxon>
    </lineage>
</organism>
<evidence type="ECO:0000259" key="1">
    <source>
        <dbReference type="Pfam" id="PF20150"/>
    </source>
</evidence>
<feature type="domain" description="2EXR" evidence="1">
    <location>
        <begin position="79"/>
        <end position="161"/>
    </location>
</feature>
<evidence type="ECO:0000313" key="2">
    <source>
        <dbReference type="EMBL" id="CZS91434.1"/>
    </source>
</evidence>
<proteinExistence type="predicted"/>
<comment type="caution">
    <text evidence="2">The sequence shown here is derived from an EMBL/GenBank/DDBJ whole genome shotgun (WGS) entry which is preliminary data.</text>
</comment>
<dbReference type="Pfam" id="PF20150">
    <property type="entry name" value="2EXR"/>
    <property type="match status" value="1"/>
</dbReference>
<name>A0A1E1K4E4_9HELO</name>
<dbReference type="EMBL" id="FJUW01000004">
    <property type="protein sequence ID" value="CZS91434.1"/>
    <property type="molecule type" value="Genomic_DNA"/>
</dbReference>
<accession>A0A1E1K4E4</accession>
<gene>
    <name evidence="2" type="ORF">RCO7_07091</name>
</gene>